<dbReference type="GO" id="GO:0015666">
    <property type="term" value="F:restriction endodeoxyribonuclease activity"/>
    <property type="evidence" value="ECO:0007669"/>
    <property type="project" value="TreeGrafter"/>
</dbReference>
<feature type="non-terminal residue" evidence="2">
    <location>
        <position position="1"/>
    </location>
</feature>
<evidence type="ECO:0000259" key="1">
    <source>
        <dbReference type="Pfam" id="PF04471"/>
    </source>
</evidence>
<dbReference type="PANTHER" id="PTHR30015:SF7">
    <property type="entry name" value="TYPE IV METHYL-DIRECTED RESTRICTION ENZYME ECOKMRR"/>
    <property type="match status" value="1"/>
</dbReference>
<comment type="caution">
    <text evidence="2">The sequence shown here is derived from an EMBL/GenBank/DDBJ whole genome shotgun (WGS) entry which is preliminary data.</text>
</comment>
<feature type="domain" description="Restriction endonuclease type IV Mrr" evidence="1">
    <location>
        <begin position="4"/>
        <end position="119"/>
    </location>
</feature>
<dbReference type="InterPro" id="IPR011335">
    <property type="entry name" value="Restrct_endonuc-II-like"/>
</dbReference>
<protein>
    <recommendedName>
        <fullName evidence="1">Restriction endonuclease type IV Mrr domain-containing protein</fullName>
    </recommendedName>
</protein>
<name>A0A0F8ZMT9_9ZZZZ</name>
<sequence>ELYNLHSRMFEELIAEILSKRGWNVQLTGKSRDNSIDMVAFSCLDDIPIQLIVQCKRYSPQKKVGISIVKELYATKIDIGASLAMVATTSFYTRPAREFSERHRFELDLKDFDDIVKWLKFHAQLL</sequence>
<dbReference type="EMBL" id="LAZR01050461">
    <property type="protein sequence ID" value="KKK87305.1"/>
    <property type="molecule type" value="Genomic_DNA"/>
</dbReference>
<organism evidence="2">
    <name type="scientific">marine sediment metagenome</name>
    <dbReference type="NCBI Taxonomy" id="412755"/>
    <lineage>
        <taxon>unclassified sequences</taxon>
        <taxon>metagenomes</taxon>
        <taxon>ecological metagenomes</taxon>
    </lineage>
</organism>
<dbReference type="AlphaFoldDB" id="A0A0F8ZMT9"/>
<reference evidence="2" key="1">
    <citation type="journal article" date="2015" name="Nature">
        <title>Complex archaea that bridge the gap between prokaryotes and eukaryotes.</title>
        <authorList>
            <person name="Spang A."/>
            <person name="Saw J.H."/>
            <person name="Jorgensen S.L."/>
            <person name="Zaremba-Niedzwiedzka K."/>
            <person name="Martijn J."/>
            <person name="Lind A.E."/>
            <person name="van Eijk R."/>
            <person name="Schleper C."/>
            <person name="Guy L."/>
            <person name="Ettema T.J."/>
        </authorList>
    </citation>
    <scope>NUCLEOTIDE SEQUENCE</scope>
</reference>
<accession>A0A0F8ZMT9</accession>
<evidence type="ECO:0000313" key="2">
    <source>
        <dbReference type="EMBL" id="KKK87305.1"/>
    </source>
</evidence>
<dbReference type="InterPro" id="IPR007560">
    <property type="entry name" value="Restrct_endonuc_IV_Mrr"/>
</dbReference>
<dbReference type="InterPro" id="IPR052906">
    <property type="entry name" value="Type_IV_Methyl-Rstrct_Enzyme"/>
</dbReference>
<dbReference type="InterPro" id="IPR011856">
    <property type="entry name" value="tRNA_endonuc-like_dom_sf"/>
</dbReference>
<dbReference type="Pfam" id="PF04471">
    <property type="entry name" value="Mrr_cat"/>
    <property type="match status" value="1"/>
</dbReference>
<dbReference type="PANTHER" id="PTHR30015">
    <property type="entry name" value="MRR RESTRICTION SYSTEM PROTEIN"/>
    <property type="match status" value="1"/>
</dbReference>
<dbReference type="SUPFAM" id="SSF52980">
    <property type="entry name" value="Restriction endonuclease-like"/>
    <property type="match status" value="1"/>
</dbReference>
<dbReference type="Gene3D" id="3.40.1350.10">
    <property type="match status" value="1"/>
</dbReference>
<gene>
    <name evidence="2" type="ORF">LCGC14_2754580</name>
</gene>
<proteinExistence type="predicted"/>
<dbReference type="GO" id="GO:0003677">
    <property type="term" value="F:DNA binding"/>
    <property type="evidence" value="ECO:0007669"/>
    <property type="project" value="InterPro"/>
</dbReference>
<dbReference type="GO" id="GO:0009307">
    <property type="term" value="P:DNA restriction-modification system"/>
    <property type="evidence" value="ECO:0007669"/>
    <property type="project" value="InterPro"/>
</dbReference>